<dbReference type="PANTHER" id="PTHR30537">
    <property type="entry name" value="HTH-TYPE TRANSCRIPTIONAL REGULATOR"/>
    <property type="match status" value="1"/>
</dbReference>
<dbReference type="InterPro" id="IPR036388">
    <property type="entry name" value="WH-like_DNA-bd_sf"/>
</dbReference>
<dbReference type="InterPro" id="IPR036390">
    <property type="entry name" value="WH_DNA-bd_sf"/>
</dbReference>
<dbReference type="PANTHER" id="PTHR30537:SF3">
    <property type="entry name" value="TRANSCRIPTIONAL REGULATORY PROTEIN"/>
    <property type="match status" value="1"/>
</dbReference>
<dbReference type="EMBL" id="CP113432">
    <property type="protein sequence ID" value="WAI47599.1"/>
    <property type="molecule type" value="Genomic_DNA"/>
</dbReference>
<proteinExistence type="inferred from homology"/>
<organism evidence="6 7">
    <name type="scientific">Pseudomonas triclosanedens</name>
    <dbReference type="NCBI Taxonomy" id="2961893"/>
    <lineage>
        <taxon>Bacteria</taxon>
        <taxon>Pseudomonadati</taxon>
        <taxon>Pseudomonadota</taxon>
        <taxon>Gammaproteobacteria</taxon>
        <taxon>Pseudomonadales</taxon>
        <taxon>Pseudomonadaceae</taxon>
        <taxon>Pseudomonas</taxon>
    </lineage>
</organism>
<dbReference type="InterPro" id="IPR000847">
    <property type="entry name" value="LysR_HTH_N"/>
</dbReference>
<dbReference type="SUPFAM" id="SSF53850">
    <property type="entry name" value="Periplasmic binding protein-like II"/>
    <property type="match status" value="1"/>
</dbReference>
<dbReference type="PROSITE" id="PS50931">
    <property type="entry name" value="HTH_LYSR"/>
    <property type="match status" value="1"/>
</dbReference>
<feature type="domain" description="HTH lysR-type" evidence="5">
    <location>
        <begin position="3"/>
        <end position="60"/>
    </location>
</feature>
<dbReference type="Proteomes" id="UP001163624">
    <property type="component" value="Chromosome"/>
</dbReference>
<sequence length="308" mass="33921">MNFDWNDIPILLALAHHGSMSAAGRAIGVDPSTMSRRLVAAETALQTRLFIRDNSGYKPTDAGQAFLACGERILGDVQSMLLETRNEASAITGSVRLTAIDFLFSHWLVQHMPQLSRTYPNLQLQLIPANRALSFTRREADFALRLARPQEDAALVMRKVADIGFAVYAATAFAGLPPQDWPQQPWLAYGEELDDTPEMQWLRNFAPNASYALRASSVTTLTHACETGLGMALLPCILGERNGLVRLTGPVVAREIWLLSHRDAGRIGRFQAVSGWLRDIFDQDAAQFSGANLACRDIGCVSFQPTHL</sequence>
<protein>
    <submittedName>
        <fullName evidence="6">LysR family transcriptional regulator</fullName>
    </submittedName>
</protein>
<keyword evidence="4" id="KW-0804">Transcription</keyword>
<dbReference type="InterPro" id="IPR005119">
    <property type="entry name" value="LysR_subst-bd"/>
</dbReference>
<evidence type="ECO:0000313" key="7">
    <source>
        <dbReference type="Proteomes" id="UP001163624"/>
    </source>
</evidence>
<keyword evidence="2" id="KW-0805">Transcription regulation</keyword>
<reference evidence="6" key="1">
    <citation type="submission" date="2022-11" db="EMBL/GenBank/DDBJ databases">
        <title>Pseudomonas triclosanedens sp. nov., a triclosan degrader isolated from activated sludge.</title>
        <authorList>
            <person name="Yin Y."/>
            <person name="Lu Z."/>
        </authorList>
    </citation>
    <scope>NUCLEOTIDE SEQUENCE</scope>
    <source>
        <strain evidence="6">ZM23</strain>
    </source>
</reference>
<dbReference type="Gene3D" id="1.10.10.10">
    <property type="entry name" value="Winged helix-like DNA-binding domain superfamily/Winged helix DNA-binding domain"/>
    <property type="match status" value="1"/>
</dbReference>
<evidence type="ECO:0000256" key="2">
    <source>
        <dbReference type="ARBA" id="ARBA00023015"/>
    </source>
</evidence>
<dbReference type="Pfam" id="PF03466">
    <property type="entry name" value="LysR_substrate"/>
    <property type="match status" value="1"/>
</dbReference>
<comment type="similarity">
    <text evidence="1">Belongs to the LysR transcriptional regulatory family.</text>
</comment>
<evidence type="ECO:0000259" key="5">
    <source>
        <dbReference type="PROSITE" id="PS50931"/>
    </source>
</evidence>
<dbReference type="Pfam" id="PF00126">
    <property type="entry name" value="HTH_1"/>
    <property type="match status" value="1"/>
</dbReference>
<dbReference type="Gene3D" id="3.40.190.290">
    <property type="match status" value="1"/>
</dbReference>
<gene>
    <name evidence="6" type="ORF">OU419_17655</name>
</gene>
<keyword evidence="3" id="KW-0238">DNA-binding</keyword>
<evidence type="ECO:0000256" key="3">
    <source>
        <dbReference type="ARBA" id="ARBA00023125"/>
    </source>
</evidence>
<evidence type="ECO:0000256" key="1">
    <source>
        <dbReference type="ARBA" id="ARBA00009437"/>
    </source>
</evidence>
<keyword evidence="7" id="KW-1185">Reference proteome</keyword>
<dbReference type="RefSeq" id="WP_254475683.1">
    <property type="nucleotide sequence ID" value="NZ_CP113432.1"/>
</dbReference>
<dbReference type="InterPro" id="IPR058163">
    <property type="entry name" value="LysR-type_TF_proteobact-type"/>
</dbReference>
<dbReference type="SUPFAM" id="SSF46785">
    <property type="entry name" value="Winged helix' DNA-binding domain"/>
    <property type="match status" value="1"/>
</dbReference>
<accession>A0ABY6ZRQ2</accession>
<evidence type="ECO:0000313" key="6">
    <source>
        <dbReference type="EMBL" id="WAI47599.1"/>
    </source>
</evidence>
<evidence type="ECO:0000256" key="4">
    <source>
        <dbReference type="ARBA" id="ARBA00023163"/>
    </source>
</evidence>
<name>A0ABY6ZRQ2_9PSED</name>